<evidence type="ECO:0000313" key="3">
    <source>
        <dbReference type="Proteomes" id="UP001445076"/>
    </source>
</evidence>
<dbReference type="AlphaFoldDB" id="A0AAW0Y4C1"/>
<sequence length="117" mass="12700">HGSHAWLQLLQTALTSLKPLSGDTHAGSVTQRGWTPCFRGVCEGCVTVSVLRDNVYRAAQDTISCSRSTPHLNCGLHLVHSSHLAPSTYLTCDSHLVFGTHLTCGQYLTCGLYLTFL</sequence>
<organism evidence="2 3">
    <name type="scientific">Cherax quadricarinatus</name>
    <name type="common">Australian red claw crayfish</name>
    <dbReference type="NCBI Taxonomy" id="27406"/>
    <lineage>
        <taxon>Eukaryota</taxon>
        <taxon>Metazoa</taxon>
        <taxon>Ecdysozoa</taxon>
        <taxon>Arthropoda</taxon>
        <taxon>Crustacea</taxon>
        <taxon>Multicrustacea</taxon>
        <taxon>Malacostraca</taxon>
        <taxon>Eumalacostraca</taxon>
        <taxon>Eucarida</taxon>
        <taxon>Decapoda</taxon>
        <taxon>Pleocyemata</taxon>
        <taxon>Astacidea</taxon>
        <taxon>Parastacoidea</taxon>
        <taxon>Parastacidae</taxon>
        <taxon>Cherax</taxon>
    </lineage>
</organism>
<dbReference type="EMBL" id="JARKIK010000017">
    <property type="protein sequence ID" value="KAK8746575.1"/>
    <property type="molecule type" value="Genomic_DNA"/>
</dbReference>
<evidence type="ECO:0000256" key="1">
    <source>
        <dbReference type="SAM" id="SignalP"/>
    </source>
</evidence>
<feature type="signal peptide" evidence="1">
    <location>
        <begin position="1"/>
        <end position="22"/>
    </location>
</feature>
<gene>
    <name evidence="2" type="ORF">OTU49_017087</name>
</gene>
<name>A0AAW0Y4C1_CHEQU</name>
<reference evidence="2 3" key="1">
    <citation type="journal article" date="2024" name="BMC Genomics">
        <title>Genome assembly of redclaw crayfish (Cherax quadricarinatus) provides insights into its immune adaptation and hypoxia tolerance.</title>
        <authorList>
            <person name="Liu Z."/>
            <person name="Zheng J."/>
            <person name="Li H."/>
            <person name="Fang K."/>
            <person name="Wang S."/>
            <person name="He J."/>
            <person name="Zhou D."/>
            <person name="Weng S."/>
            <person name="Chi M."/>
            <person name="Gu Z."/>
            <person name="He J."/>
            <person name="Li F."/>
            <person name="Wang M."/>
        </authorList>
    </citation>
    <scope>NUCLEOTIDE SEQUENCE [LARGE SCALE GENOMIC DNA]</scope>
    <source>
        <strain evidence="2">ZL_2023a</strain>
    </source>
</reference>
<protein>
    <submittedName>
        <fullName evidence="2">Uncharacterized protein</fullName>
    </submittedName>
</protein>
<reference evidence="2" key="2">
    <citation type="submission" date="2024-01" db="EMBL/GenBank/DDBJ databases">
        <authorList>
            <person name="He J."/>
            <person name="Wang M."/>
            <person name="Zheng J."/>
            <person name="Liu Z."/>
        </authorList>
    </citation>
    <scope>NUCLEOTIDE SEQUENCE</scope>
    <source>
        <strain evidence="2">ZL_2023a</strain>
        <tissue evidence="2">Muscle</tissue>
    </source>
</reference>
<dbReference type="Proteomes" id="UP001445076">
    <property type="component" value="Unassembled WGS sequence"/>
</dbReference>
<keyword evidence="1" id="KW-0732">Signal</keyword>
<comment type="caution">
    <text evidence="2">The sequence shown here is derived from an EMBL/GenBank/DDBJ whole genome shotgun (WGS) entry which is preliminary data.</text>
</comment>
<proteinExistence type="predicted"/>
<evidence type="ECO:0000313" key="2">
    <source>
        <dbReference type="EMBL" id="KAK8746577.1"/>
    </source>
</evidence>
<feature type="non-terminal residue" evidence="2">
    <location>
        <position position="1"/>
    </location>
</feature>
<feature type="chain" id="PRO_5044717515" evidence="1">
    <location>
        <begin position="23"/>
        <end position="117"/>
    </location>
</feature>
<keyword evidence="3" id="KW-1185">Reference proteome</keyword>
<accession>A0AAW0Y4C1</accession>
<dbReference type="EMBL" id="JARKIK010000017">
    <property type="protein sequence ID" value="KAK8746577.1"/>
    <property type="molecule type" value="Genomic_DNA"/>
</dbReference>